<feature type="chain" id="PRO_5042970059" evidence="2">
    <location>
        <begin position="24"/>
        <end position="467"/>
    </location>
</feature>
<sequence length="467" mass="50551">MHFSTLFSTAFIAVATFSDVITAHCVIVDAYGSGNPEIHGFGLGHQPLTPRRGTWKFPHQRDIAVFNSKPVHQGWAKGYLHNGCGTSLFATHAGSHNKHPPKFPGLKLYGKYALPYHNGPYGKGPYIDPKWNTEWLIHSENAGETRVLRDINSAIIKNGIPKVFPGGWLKALVYQVNADGAGPFKCKIDYLGNANSFTRDLTPTRNCHGNAKSIFLGGVKKTCQLEITLPNDMECKGSYTVDGKTAKNICMVRCENFAKNGPFGGCIPVQQVAGSPPPSKASSQKQTVRLPPKVIVINRGKTVTVTKGDIIAVPRVTIVFVNRPRVVTVTRGQIITVIVKGVPRTSVCTKKGAITVTDESPVTVTEKNTVTIENKSVITVTEAAVTVSQAPQVVTVTEGATTVTVENEPNPEATQALTKEELEAALGGEKLDPEDLEEAKNEKVDNDTKEKLQDVGGKPAEDEEDEY</sequence>
<protein>
    <submittedName>
        <fullName evidence="3">Uncharacterized protein</fullName>
    </submittedName>
</protein>
<dbReference type="AlphaFoldDB" id="A0AAN8MXU0"/>
<accession>A0AAN8MXU0</accession>
<evidence type="ECO:0000256" key="2">
    <source>
        <dbReference type="SAM" id="SignalP"/>
    </source>
</evidence>
<keyword evidence="4" id="KW-1185">Reference proteome</keyword>
<dbReference type="InterPro" id="IPR021476">
    <property type="entry name" value="Egh16-like"/>
</dbReference>
<reference evidence="3 4" key="1">
    <citation type="submission" date="2019-10" db="EMBL/GenBank/DDBJ databases">
        <authorList>
            <person name="Palmer J.M."/>
        </authorList>
    </citation>
    <scope>NUCLEOTIDE SEQUENCE [LARGE SCALE GENOMIC DNA]</scope>
    <source>
        <strain evidence="3 4">TWF718</strain>
    </source>
</reference>
<dbReference type="Pfam" id="PF11327">
    <property type="entry name" value="Egh16-like"/>
    <property type="match status" value="1"/>
</dbReference>
<dbReference type="EMBL" id="JAVHNR010000002">
    <property type="protein sequence ID" value="KAK6351422.1"/>
    <property type="molecule type" value="Genomic_DNA"/>
</dbReference>
<gene>
    <name evidence="3" type="ORF">TWF718_004582</name>
</gene>
<evidence type="ECO:0000313" key="3">
    <source>
        <dbReference type="EMBL" id="KAK6351422.1"/>
    </source>
</evidence>
<dbReference type="Proteomes" id="UP001313282">
    <property type="component" value="Unassembled WGS sequence"/>
</dbReference>
<name>A0AAN8MXU0_9PEZI</name>
<feature type="compositionally biased region" description="Basic and acidic residues" evidence="1">
    <location>
        <begin position="429"/>
        <end position="453"/>
    </location>
</feature>
<organism evidence="3 4">
    <name type="scientific">Orbilia javanica</name>
    <dbReference type="NCBI Taxonomy" id="47235"/>
    <lineage>
        <taxon>Eukaryota</taxon>
        <taxon>Fungi</taxon>
        <taxon>Dikarya</taxon>
        <taxon>Ascomycota</taxon>
        <taxon>Pezizomycotina</taxon>
        <taxon>Orbiliomycetes</taxon>
        <taxon>Orbiliales</taxon>
        <taxon>Orbiliaceae</taxon>
        <taxon>Orbilia</taxon>
    </lineage>
</organism>
<evidence type="ECO:0000256" key="1">
    <source>
        <dbReference type="SAM" id="MobiDB-lite"/>
    </source>
</evidence>
<dbReference type="PANTHER" id="PTHR34618:SF1">
    <property type="entry name" value="SECRETED PROTEIN"/>
    <property type="match status" value="1"/>
</dbReference>
<proteinExistence type="predicted"/>
<keyword evidence="2" id="KW-0732">Signal</keyword>
<feature type="signal peptide" evidence="2">
    <location>
        <begin position="1"/>
        <end position="23"/>
    </location>
</feature>
<dbReference type="PANTHER" id="PTHR34618">
    <property type="entry name" value="SURFACE PROTEIN MAS1, PUTATIVE-RELATED"/>
    <property type="match status" value="1"/>
</dbReference>
<comment type="caution">
    <text evidence="3">The sequence shown here is derived from an EMBL/GenBank/DDBJ whole genome shotgun (WGS) entry which is preliminary data.</text>
</comment>
<feature type="region of interest" description="Disordered" evidence="1">
    <location>
        <begin position="424"/>
        <end position="467"/>
    </location>
</feature>
<evidence type="ECO:0000313" key="4">
    <source>
        <dbReference type="Proteomes" id="UP001313282"/>
    </source>
</evidence>